<evidence type="ECO:0000313" key="2">
    <source>
        <dbReference type="EMBL" id="GAA5088833.1"/>
    </source>
</evidence>
<dbReference type="CDD" id="cd07067">
    <property type="entry name" value="HP_PGM_like"/>
    <property type="match status" value="1"/>
</dbReference>
<gene>
    <name evidence="2" type="ORF">GCM10023337_10920</name>
</gene>
<comment type="caution">
    <text evidence="2">The sequence shown here is derived from an EMBL/GenBank/DDBJ whole genome shotgun (WGS) entry which is preliminary data.</text>
</comment>
<dbReference type="InterPro" id="IPR051695">
    <property type="entry name" value="Phosphoglycerate_Mutase"/>
</dbReference>
<dbReference type="Proteomes" id="UP001500227">
    <property type="component" value="Unassembled WGS sequence"/>
</dbReference>
<name>A0ABP9M0N8_9BURK</name>
<protein>
    <submittedName>
        <fullName evidence="2">Histidine phosphatase family protein</fullName>
    </submittedName>
</protein>
<dbReference type="InterPro" id="IPR001345">
    <property type="entry name" value="PG/BPGM_mutase_AS"/>
</dbReference>
<dbReference type="EMBL" id="BAABKD010000008">
    <property type="protein sequence ID" value="GAA5088833.1"/>
    <property type="molecule type" value="Genomic_DNA"/>
</dbReference>
<organism evidence="2 3">
    <name type="scientific">Paenalcaligenes hermetiae</name>
    <dbReference type="NCBI Taxonomy" id="1157987"/>
    <lineage>
        <taxon>Bacteria</taxon>
        <taxon>Pseudomonadati</taxon>
        <taxon>Pseudomonadota</taxon>
        <taxon>Betaproteobacteria</taxon>
        <taxon>Burkholderiales</taxon>
        <taxon>Alcaligenaceae</taxon>
        <taxon>Paenalcaligenes</taxon>
    </lineage>
</organism>
<dbReference type="SMART" id="SM00855">
    <property type="entry name" value="PGAM"/>
    <property type="match status" value="1"/>
</dbReference>
<evidence type="ECO:0000256" key="1">
    <source>
        <dbReference type="ARBA" id="ARBA00022801"/>
    </source>
</evidence>
<dbReference type="InterPro" id="IPR029033">
    <property type="entry name" value="His_PPase_superfam"/>
</dbReference>
<keyword evidence="1" id="KW-0378">Hydrolase</keyword>
<evidence type="ECO:0000313" key="3">
    <source>
        <dbReference type="Proteomes" id="UP001500227"/>
    </source>
</evidence>
<sequence>MTRTEIWLIRHGETDWNAEQRLQGWRDIPLNDVGKAQALSVQRYLEQQRIDFDAVLSSDLQRAIQTAQIAFEPYGYQVEQLSMLRERNYGIYEGQPWQQLIPLPDRQAPTINLRDPQTEIPEGESLPVFYQRIIRAFNQIAQDRPQQKLAVVAHGGVIDMVWRHIKNIDLTSQRPYKIMNASVNHFRITTQQWEEVAWAQTDHIEMANEGL</sequence>
<dbReference type="SUPFAM" id="SSF53254">
    <property type="entry name" value="Phosphoglycerate mutase-like"/>
    <property type="match status" value="1"/>
</dbReference>
<dbReference type="RefSeq" id="WP_260649212.1">
    <property type="nucleotide sequence ID" value="NZ_BAABKD010000008.1"/>
</dbReference>
<dbReference type="Pfam" id="PF00300">
    <property type="entry name" value="His_Phos_1"/>
    <property type="match status" value="1"/>
</dbReference>
<proteinExistence type="predicted"/>
<dbReference type="PANTHER" id="PTHR46517">
    <property type="entry name" value="FRUCTOSE-2,6-BISPHOSPHATASE TIGAR"/>
    <property type="match status" value="1"/>
</dbReference>
<dbReference type="InterPro" id="IPR013078">
    <property type="entry name" value="His_Pase_superF_clade-1"/>
</dbReference>
<keyword evidence="3" id="KW-1185">Reference proteome</keyword>
<dbReference type="Gene3D" id="3.40.50.1240">
    <property type="entry name" value="Phosphoglycerate mutase-like"/>
    <property type="match status" value="1"/>
</dbReference>
<dbReference type="PANTHER" id="PTHR46517:SF1">
    <property type="entry name" value="FRUCTOSE-2,6-BISPHOSPHATASE TIGAR"/>
    <property type="match status" value="1"/>
</dbReference>
<dbReference type="PROSITE" id="PS00175">
    <property type="entry name" value="PG_MUTASE"/>
    <property type="match status" value="1"/>
</dbReference>
<accession>A0ABP9M0N8</accession>
<reference evidence="3" key="1">
    <citation type="journal article" date="2019" name="Int. J. Syst. Evol. Microbiol.">
        <title>The Global Catalogue of Microorganisms (GCM) 10K type strain sequencing project: providing services to taxonomists for standard genome sequencing and annotation.</title>
        <authorList>
            <consortium name="The Broad Institute Genomics Platform"/>
            <consortium name="The Broad Institute Genome Sequencing Center for Infectious Disease"/>
            <person name="Wu L."/>
            <person name="Ma J."/>
        </authorList>
    </citation>
    <scope>NUCLEOTIDE SEQUENCE [LARGE SCALE GENOMIC DNA]</scope>
    <source>
        <strain evidence="3">JCM 18423</strain>
    </source>
</reference>